<dbReference type="InterPro" id="IPR001279">
    <property type="entry name" value="Metallo-B-lactamas"/>
</dbReference>
<feature type="non-terminal residue" evidence="2">
    <location>
        <position position="198"/>
    </location>
</feature>
<dbReference type="SUPFAM" id="SSF56281">
    <property type="entry name" value="Metallo-hydrolase/oxidoreductase"/>
    <property type="match status" value="1"/>
</dbReference>
<dbReference type="Pfam" id="PF12706">
    <property type="entry name" value="Lactamase_B_2"/>
    <property type="match status" value="1"/>
</dbReference>
<name>X1BQE4_9ZZZZ</name>
<reference evidence="2" key="1">
    <citation type="journal article" date="2014" name="Front. Microbiol.">
        <title>High frequency of phylogenetically diverse reductive dehalogenase-homologous genes in deep subseafloor sedimentary metagenomes.</title>
        <authorList>
            <person name="Kawai M."/>
            <person name="Futagami T."/>
            <person name="Toyoda A."/>
            <person name="Takaki Y."/>
            <person name="Nishi S."/>
            <person name="Hori S."/>
            <person name="Arai W."/>
            <person name="Tsubouchi T."/>
            <person name="Morono Y."/>
            <person name="Uchiyama I."/>
            <person name="Ito T."/>
            <person name="Fujiyama A."/>
            <person name="Inagaki F."/>
            <person name="Takami H."/>
        </authorList>
    </citation>
    <scope>NUCLEOTIDE SEQUENCE</scope>
    <source>
        <strain evidence="2">Expedition CK06-06</strain>
    </source>
</reference>
<sequence>PDIKGLYRDEEKAIDGILISHSHMDHYGFLKFVNPDIPIYMSEGAKILVEISDIFIPYKIGKLNVKTIDKIKNFAIGEFKIDSYLVDHSAFDARAFLIEAEGKRLFYSGDFRGHGRKSILFKGMVNNPPKGIDCLLMEGSMLGRDKQLYENEDAIQAKIAKILRKRGNITFLFTSSQNIDRLVSAYKACLRTGSIFVI</sequence>
<feature type="domain" description="Metallo-beta-lactamase" evidence="1">
    <location>
        <begin position="9"/>
        <end position="147"/>
    </location>
</feature>
<dbReference type="AlphaFoldDB" id="X1BQE4"/>
<protein>
    <recommendedName>
        <fullName evidence="1">Metallo-beta-lactamase domain-containing protein</fullName>
    </recommendedName>
</protein>
<organism evidence="2">
    <name type="scientific">marine sediment metagenome</name>
    <dbReference type="NCBI Taxonomy" id="412755"/>
    <lineage>
        <taxon>unclassified sequences</taxon>
        <taxon>metagenomes</taxon>
        <taxon>ecological metagenomes</taxon>
    </lineage>
</organism>
<accession>X1BQE4</accession>
<evidence type="ECO:0000313" key="2">
    <source>
        <dbReference type="EMBL" id="GAG83422.1"/>
    </source>
</evidence>
<gene>
    <name evidence="2" type="ORF">S01H4_28230</name>
</gene>
<dbReference type="EMBL" id="BART01013978">
    <property type="protein sequence ID" value="GAG83422.1"/>
    <property type="molecule type" value="Genomic_DNA"/>
</dbReference>
<feature type="non-terminal residue" evidence="2">
    <location>
        <position position="1"/>
    </location>
</feature>
<dbReference type="PANTHER" id="PTHR43694:SF1">
    <property type="entry name" value="RIBONUCLEASE J"/>
    <property type="match status" value="1"/>
</dbReference>
<proteinExistence type="predicted"/>
<evidence type="ECO:0000259" key="1">
    <source>
        <dbReference type="Pfam" id="PF12706"/>
    </source>
</evidence>
<dbReference type="InterPro" id="IPR036866">
    <property type="entry name" value="RibonucZ/Hydroxyglut_hydro"/>
</dbReference>
<dbReference type="PANTHER" id="PTHR43694">
    <property type="entry name" value="RIBONUCLEASE J"/>
    <property type="match status" value="1"/>
</dbReference>
<comment type="caution">
    <text evidence="2">The sequence shown here is derived from an EMBL/GenBank/DDBJ whole genome shotgun (WGS) entry which is preliminary data.</text>
</comment>
<dbReference type="Gene3D" id="3.60.15.10">
    <property type="entry name" value="Ribonuclease Z/Hydroxyacylglutathione hydrolase-like"/>
    <property type="match status" value="1"/>
</dbReference>